<dbReference type="EMBL" id="JAGETX010000011">
    <property type="protein sequence ID" value="MBO3272352.1"/>
    <property type="molecule type" value="Genomic_DNA"/>
</dbReference>
<dbReference type="Proteomes" id="UP000670527">
    <property type="component" value="Unassembled WGS sequence"/>
</dbReference>
<evidence type="ECO:0000313" key="2">
    <source>
        <dbReference type="Proteomes" id="UP000670527"/>
    </source>
</evidence>
<dbReference type="RefSeq" id="WP_208308616.1">
    <property type="nucleotide sequence ID" value="NZ_JAGETX010000011.1"/>
</dbReference>
<comment type="caution">
    <text evidence="1">The sequence shown here is derived from an EMBL/GenBank/DDBJ whole genome shotgun (WGS) entry which is preliminary data.</text>
</comment>
<evidence type="ECO:0000313" key="1">
    <source>
        <dbReference type="EMBL" id="MBO3272352.1"/>
    </source>
</evidence>
<gene>
    <name evidence="1" type="ORF">J4D97_16980</name>
</gene>
<protein>
    <submittedName>
        <fullName evidence="1">Uncharacterized protein</fullName>
    </submittedName>
</protein>
<proteinExistence type="predicted"/>
<organism evidence="1 2">
    <name type="scientific">Hymenobacter defluvii</name>
    <dbReference type="NCBI Taxonomy" id="2054411"/>
    <lineage>
        <taxon>Bacteria</taxon>
        <taxon>Pseudomonadati</taxon>
        <taxon>Bacteroidota</taxon>
        <taxon>Cytophagia</taxon>
        <taxon>Cytophagales</taxon>
        <taxon>Hymenobacteraceae</taxon>
        <taxon>Hymenobacter</taxon>
    </lineage>
</organism>
<accession>A0ABS3TFB0</accession>
<name>A0ABS3TFB0_9BACT</name>
<keyword evidence="2" id="KW-1185">Reference proteome</keyword>
<sequence>MGLDIHLQANNQEELNSDELDFYQRSLSRTFCNLMSRRAVVEGEPELEQIGRLTGVDITPLYDMENYPDDNFLRGELEYAEDDKERKKILQRAEADKAQLDGNLEAVTALIDQLLTKLPQLEDLPSRLNDHGYDTLRNKSYFADFTQNPGDGYIRNNFGQDLRNFRRFLTHAQEHGSTTVYFVYG</sequence>
<reference evidence="1 2" key="1">
    <citation type="submission" date="2021-03" db="EMBL/GenBank/DDBJ databases">
        <authorList>
            <person name="Kim M.K."/>
        </authorList>
    </citation>
    <scope>NUCLEOTIDE SEQUENCE [LARGE SCALE GENOMIC DNA]</scope>
    <source>
        <strain evidence="1 2">BT507</strain>
    </source>
</reference>